<organism evidence="2 3">
    <name type="scientific">Synchytrium endobioticum</name>
    <dbReference type="NCBI Taxonomy" id="286115"/>
    <lineage>
        <taxon>Eukaryota</taxon>
        <taxon>Fungi</taxon>
        <taxon>Fungi incertae sedis</taxon>
        <taxon>Chytridiomycota</taxon>
        <taxon>Chytridiomycota incertae sedis</taxon>
        <taxon>Chytridiomycetes</taxon>
        <taxon>Synchytriales</taxon>
        <taxon>Synchytriaceae</taxon>
        <taxon>Synchytrium</taxon>
    </lineage>
</organism>
<dbReference type="AlphaFoldDB" id="A0A507CWB3"/>
<dbReference type="EMBL" id="QEAN01000202">
    <property type="protein sequence ID" value="TPX43341.1"/>
    <property type="molecule type" value="Genomic_DNA"/>
</dbReference>
<protein>
    <submittedName>
        <fullName evidence="2">Uncharacterized protein</fullName>
    </submittedName>
</protein>
<keyword evidence="3" id="KW-1185">Reference proteome</keyword>
<evidence type="ECO:0000313" key="3">
    <source>
        <dbReference type="Proteomes" id="UP000317494"/>
    </source>
</evidence>
<proteinExistence type="predicted"/>
<name>A0A507CWB3_9FUNG</name>
<comment type="caution">
    <text evidence="2">The sequence shown here is derived from an EMBL/GenBank/DDBJ whole genome shotgun (WGS) entry which is preliminary data.</text>
</comment>
<dbReference type="Proteomes" id="UP000317494">
    <property type="component" value="Unassembled WGS sequence"/>
</dbReference>
<feature type="region of interest" description="Disordered" evidence="1">
    <location>
        <begin position="118"/>
        <end position="158"/>
    </location>
</feature>
<evidence type="ECO:0000256" key="1">
    <source>
        <dbReference type="SAM" id="MobiDB-lite"/>
    </source>
</evidence>
<accession>A0A507CWB3</accession>
<dbReference type="VEuPathDB" id="FungiDB:SeMB42_g04762"/>
<sequence>MLHDLAVQRARKALLQCPNSDILPELLRRREALFEAYNNAAKIVGVRPQPGLKDLFDMTELDNTVASLEAVSLHTGYTGNCLIGYGDKHVYSQISPYTAVGAHEGIYNPGTTNRRAGLGIGSSAHLEGSSSSSSSLNRDASGDRLPAGRKGWRKRLGL</sequence>
<reference evidence="2 3" key="1">
    <citation type="journal article" date="2019" name="Sci. Rep.">
        <title>Comparative genomics of chytrid fungi reveal insights into the obligate biotrophic and pathogenic lifestyle of Synchytrium endobioticum.</title>
        <authorList>
            <person name="van de Vossenberg B.T.L.H."/>
            <person name="Warris S."/>
            <person name="Nguyen H.D.T."/>
            <person name="van Gent-Pelzer M.P.E."/>
            <person name="Joly D.L."/>
            <person name="van de Geest H.C."/>
            <person name="Bonants P.J.M."/>
            <person name="Smith D.S."/>
            <person name="Levesque C.A."/>
            <person name="van der Lee T.A.J."/>
        </authorList>
    </citation>
    <scope>NUCLEOTIDE SEQUENCE [LARGE SCALE GENOMIC DNA]</scope>
    <source>
        <strain evidence="2 3">MB42</strain>
    </source>
</reference>
<gene>
    <name evidence="2" type="ORF">SeMB42_g04762</name>
</gene>
<evidence type="ECO:0000313" key="2">
    <source>
        <dbReference type="EMBL" id="TPX43341.1"/>
    </source>
</evidence>